<keyword evidence="2" id="KW-1133">Transmembrane helix</keyword>
<gene>
    <name evidence="3" type="ORF">CWATWH0402_2979</name>
</gene>
<dbReference type="AlphaFoldDB" id="T2JWA1"/>
<keyword evidence="2" id="KW-0812">Transmembrane</keyword>
<sequence length="106" mass="11846">MVDIQQQISQKAEELALYSKDINSKRRDIAKQIEEQKRRCKAAGILALEDKLNLAQEELGKEKRAISNLESSLTPTEDEENEGCAAQLGCLVLVFVIIIFVIISSL</sequence>
<comment type="caution">
    <text evidence="3">The sequence shown here is derived from an EMBL/GenBank/DDBJ whole genome shotgun (WGS) entry which is preliminary data.</text>
</comment>
<dbReference type="RefSeq" id="WP_048327242.1">
    <property type="nucleotide sequence ID" value="NZ_CAQN01001111.1"/>
</dbReference>
<proteinExistence type="predicted"/>
<keyword evidence="2" id="KW-0472">Membrane</keyword>
<protein>
    <submittedName>
        <fullName evidence="3">Uncharacterized protein</fullName>
    </submittedName>
</protein>
<name>T2JWA1_CROWT</name>
<keyword evidence="1" id="KW-0175">Coiled coil</keyword>
<accession>T2JWA1</accession>
<feature type="coiled-coil region" evidence="1">
    <location>
        <begin position="45"/>
        <end position="72"/>
    </location>
</feature>
<dbReference type="EMBL" id="CAQN01001111">
    <property type="protein sequence ID" value="CCQ70098.1"/>
    <property type="molecule type" value="Genomic_DNA"/>
</dbReference>
<reference evidence="3 4" key="2">
    <citation type="submission" date="2013-09" db="EMBL/GenBank/DDBJ databases">
        <title>Whole genome comparison of six Crocosphaera watsonii strains with differing phenotypes.</title>
        <authorList>
            <person name="Bench S.R."/>
            <person name="Heller P."/>
            <person name="Frank I."/>
            <person name="Arciniega M."/>
            <person name="Shilova I.N."/>
            <person name="Zehr J.P."/>
        </authorList>
    </citation>
    <scope>NUCLEOTIDE SEQUENCE [LARGE SCALE GENOMIC DNA]</scope>
    <source>
        <strain evidence="3 4">WH 0402</strain>
    </source>
</reference>
<dbReference type="Proteomes" id="UP000018130">
    <property type="component" value="Unassembled WGS sequence"/>
</dbReference>
<evidence type="ECO:0000256" key="2">
    <source>
        <dbReference type="SAM" id="Phobius"/>
    </source>
</evidence>
<reference evidence="3 4" key="1">
    <citation type="submission" date="2013-01" db="EMBL/GenBank/DDBJ databases">
        <authorList>
            <person name="Bench S."/>
        </authorList>
    </citation>
    <scope>NUCLEOTIDE SEQUENCE [LARGE SCALE GENOMIC DNA]</scope>
    <source>
        <strain evidence="3 4">WH 0402</strain>
    </source>
</reference>
<organism evidence="3 4">
    <name type="scientific">Crocosphaera watsonii WH 0402</name>
    <dbReference type="NCBI Taxonomy" id="1284629"/>
    <lineage>
        <taxon>Bacteria</taxon>
        <taxon>Bacillati</taxon>
        <taxon>Cyanobacteriota</taxon>
        <taxon>Cyanophyceae</taxon>
        <taxon>Oscillatoriophycideae</taxon>
        <taxon>Chroococcales</taxon>
        <taxon>Aphanothecaceae</taxon>
        <taxon>Crocosphaera</taxon>
    </lineage>
</organism>
<evidence type="ECO:0000313" key="3">
    <source>
        <dbReference type="EMBL" id="CCQ70098.1"/>
    </source>
</evidence>
<evidence type="ECO:0000313" key="4">
    <source>
        <dbReference type="Proteomes" id="UP000018130"/>
    </source>
</evidence>
<feature type="transmembrane region" description="Helical" evidence="2">
    <location>
        <begin position="85"/>
        <end position="103"/>
    </location>
</feature>
<evidence type="ECO:0000256" key="1">
    <source>
        <dbReference type="SAM" id="Coils"/>
    </source>
</evidence>